<feature type="signal peptide" evidence="1">
    <location>
        <begin position="1"/>
        <end position="25"/>
    </location>
</feature>
<proteinExistence type="predicted"/>
<gene>
    <name evidence="2" type="ORF">BDD21_0433</name>
</gene>
<evidence type="ECO:0000313" key="2">
    <source>
        <dbReference type="EMBL" id="RKT43122.1"/>
    </source>
</evidence>
<feature type="chain" id="PRO_5019736867" evidence="1">
    <location>
        <begin position="26"/>
        <end position="271"/>
    </location>
</feature>
<accession>A0A495V0W5</accession>
<comment type="caution">
    <text evidence="2">The sequence shown here is derived from an EMBL/GenBank/DDBJ whole genome shotgun (WGS) entry which is preliminary data.</text>
</comment>
<keyword evidence="3" id="KW-1185">Reference proteome</keyword>
<evidence type="ECO:0000313" key="3">
    <source>
        <dbReference type="Proteomes" id="UP000274556"/>
    </source>
</evidence>
<dbReference type="AlphaFoldDB" id="A0A495V0W5"/>
<sequence length="271" mass="29037">MCRSMGWVSVALALVASMLFSSVSAGVFVNSDMTQERVATPGETYRGTIVLKNLADTPAEAKVYQTDYSFTADGSNEYGEPGRLPRSNARWVSLSRELVTVPPKGTELLDYEVKVPAGTSLSGSYWSLIMVEPIAPDSGESAAELPEGTARIKQTLRYGIQVVTHLGSPGPAGLEFTNPQVIKDDDQRLFAIDVKNTGQRLLRPTLSLDLYSASGNPIGKFQGIATRLFPGTSARFKIDLGKTPAGQYLGLVVADGTGDNLFGANVELEIE</sequence>
<organism evidence="2 3">
    <name type="scientific">Thiocapsa rosea</name>
    <dbReference type="NCBI Taxonomy" id="69360"/>
    <lineage>
        <taxon>Bacteria</taxon>
        <taxon>Pseudomonadati</taxon>
        <taxon>Pseudomonadota</taxon>
        <taxon>Gammaproteobacteria</taxon>
        <taxon>Chromatiales</taxon>
        <taxon>Chromatiaceae</taxon>
        <taxon>Thiocapsa</taxon>
    </lineage>
</organism>
<protein>
    <submittedName>
        <fullName evidence="2">Uncharacterized protein</fullName>
    </submittedName>
</protein>
<dbReference type="OrthoDB" id="1119204at2"/>
<reference evidence="2 3" key="1">
    <citation type="submission" date="2018-10" db="EMBL/GenBank/DDBJ databases">
        <title>Genomic Encyclopedia of Archaeal and Bacterial Type Strains, Phase II (KMG-II): from individual species to whole genera.</title>
        <authorList>
            <person name="Goeker M."/>
        </authorList>
    </citation>
    <scope>NUCLEOTIDE SEQUENCE [LARGE SCALE GENOMIC DNA]</scope>
    <source>
        <strain evidence="2 3">DSM 235</strain>
    </source>
</reference>
<dbReference type="Proteomes" id="UP000274556">
    <property type="component" value="Unassembled WGS sequence"/>
</dbReference>
<keyword evidence="1" id="KW-0732">Signal</keyword>
<name>A0A495V0W5_9GAMM</name>
<dbReference type="EMBL" id="RBXL01000001">
    <property type="protein sequence ID" value="RKT43122.1"/>
    <property type="molecule type" value="Genomic_DNA"/>
</dbReference>
<evidence type="ECO:0000256" key="1">
    <source>
        <dbReference type="SAM" id="SignalP"/>
    </source>
</evidence>